<organism evidence="1 2">
    <name type="scientific">Mycobacterium phage UnionJack</name>
    <dbReference type="NCBI Taxonomy" id="1673876"/>
    <lineage>
        <taxon>Viruses</taxon>
        <taxon>Duplodnaviria</taxon>
        <taxon>Heunggongvirae</taxon>
        <taxon>Uroviricota</taxon>
        <taxon>Caudoviricetes</taxon>
        <taxon>Benedictvirus</taxon>
        <taxon>Benedictvirus unionjack</taxon>
    </lineage>
</organism>
<evidence type="ECO:0000313" key="2">
    <source>
        <dbReference type="Proteomes" id="UP000202614"/>
    </source>
</evidence>
<dbReference type="RefSeq" id="YP_009198848.1">
    <property type="nucleotide sequence ID" value="NC_028802.1"/>
</dbReference>
<keyword evidence="2" id="KW-1185">Reference proteome</keyword>
<reference evidence="1 2" key="1">
    <citation type="submission" date="2015-06" db="EMBL/GenBank/DDBJ databases">
        <authorList>
            <person name="Alford R.F."/>
            <person name="Ferguson J.R."/>
            <person name="Griffin W.B."/>
            <person name="Guertin S.W."/>
            <person name="Mascioli J.B."/>
            <person name="Mishra N."/>
            <person name="Munoz M.J."/>
            <person name="Parrella L.E."/>
            <person name="Poss L.M."/>
            <person name="Ranjan D."/>
            <person name="Sack Q.V."/>
            <person name="Sentis A.J."/>
            <person name="Sopp T.K."/>
            <person name="Thomas A."/>
            <person name="Wienbar S.R."/>
            <person name="Woolford M."/>
            <person name="Forsyth K.S."/>
            <person name="Chandra V.M."/>
            <person name="Braun M.A."/>
            <person name="Jarvik J."/>
            <person name="Lopez A.J."/>
            <person name="Bradley K.W."/>
            <person name="Asai D.J."/>
            <person name="Bowman C.A."/>
            <person name="Russell D.A."/>
            <person name="Pope W.H."/>
            <person name="Jacobs-Sera D."/>
            <person name="Hendrix R.W."/>
            <person name="Hatfull G.F."/>
        </authorList>
    </citation>
    <scope>NUCLEOTIDE SEQUENCE [LARGE SCALE GENOMIC DNA]</scope>
</reference>
<accession>A0A0K1LJK4</accession>
<sequence>MTMIDLKLAAELKDKMPSIDQHWTFSSGPGWYLSTGEYPMFWDGLRWHDPAGEMEEKITELVMPHLEEMFRLGFVAGLQAAKQDSETE</sequence>
<evidence type="ECO:0000313" key="1">
    <source>
        <dbReference type="EMBL" id="AKU42428.1"/>
    </source>
</evidence>
<name>A0A0K1LJK4_9CAUD</name>
<dbReference type="KEGG" id="vg:26625931"/>
<dbReference type="Proteomes" id="UP000202614">
    <property type="component" value="Segment"/>
</dbReference>
<dbReference type="GeneID" id="26625931"/>
<protein>
    <submittedName>
        <fullName evidence="1">Uncharacterized protein</fullName>
    </submittedName>
</protein>
<proteinExistence type="predicted"/>
<gene>
    <name evidence="1" type="ORF">UNIONJACK_76</name>
</gene>
<dbReference type="EMBL" id="KT004677">
    <property type="protein sequence ID" value="AKU42428.1"/>
    <property type="molecule type" value="Genomic_DNA"/>
</dbReference>
<dbReference type="OrthoDB" id="20707at10239"/>